<dbReference type="CDD" id="cd07470">
    <property type="entry name" value="CYTH-like_mRNA_RTPase"/>
    <property type="match status" value="1"/>
</dbReference>
<comment type="subcellular location">
    <subcellularLocation>
        <location evidence="2">Nucleus</location>
    </subcellularLocation>
</comment>
<keyword evidence="6" id="KW-0539">Nucleus</keyword>
<dbReference type="Pfam" id="PF02940">
    <property type="entry name" value="mRNA_triPase"/>
    <property type="match status" value="1"/>
</dbReference>
<dbReference type="InterPro" id="IPR037009">
    <property type="entry name" value="mRNA_triPase_Cet1_sf"/>
</dbReference>
<dbReference type="InterPro" id="IPR004206">
    <property type="entry name" value="mRNA_triPase_Cet1"/>
</dbReference>
<gene>
    <name evidence="11" type="ORF">AKO1_013015</name>
</gene>
<feature type="domain" description="mRNA triphosphatase Cet1-like" evidence="10">
    <location>
        <begin position="28"/>
        <end position="243"/>
    </location>
</feature>
<evidence type="ECO:0000259" key="10">
    <source>
        <dbReference type="Pfam" id="PF02940"/>
    </source>
</evidence>
<comment type="similarity">
    <text evidence="3">Belongs to the fungal TPase family.</text>
</comment>
<evidence type="ECO:0000256" key="4">
    <source>
        <dbReference type="ARBA" id="ARBA00022664"/>
    </source>
</evidence>
<dbReference type="PANTHER" id="PTHR28118">
    <property type="entry name" value="POLYNUCLEOTIDE 5'-TRIPHOSPHATASE-RELATED"/>
    <property type="match status" value="1"/>
</dbReference>
<dbReference type="GO" id="GO:0005634">
    <property type="term" value="C:nucleus"/>
    <property type="evidence" value="ECO:0007669"/>
    <property type="project" value="UniProtKB-SubCell"/>
</dbReference>
<reference evidence="11 12" key="1">
    <citation type="submission" date="2024-03" db="EMBL/GenBank/DDBJ databases">
        <title>The Acrasis kona genome and developmental transcriptomes reveal deep origins of eukaryotic multicellular pathways.</title>
        <authorList>
            <person name="Sheikh S."/>
            <person name="Fu C.-J."/>
            <person name="Brown M.W."/>
            <person name="Baldauf S.L."/>
        </authorList>
    </citation>
    <scope>NUCLEOTIDE SEQUENCE [LARGE SCALE GENOMIC DNA]</scope>
    <source>
        <strain evidence="11 12">ATCC MYA-3509</strain>
    </source>
</reference>
<dbReference type="EC" id="3.6.1.74" evidence="7"/>
<comment type="catalytic activity">
    <reaction evidence="8">
        <text>a 5'-end triphospho-ribonucleoside in mRNA + H2O = a 5'-end diphospho-ribonucleoside in mRNA + phosphate + H(+)</text>
        <dbReference type="Rhea" id="RHEA:67004"/>
        <dbReference type="Rhea" id="RHEA-COMP:17164"/>
        <dbReference type="Rhea" id="RHEA-COMP:17165"/>
        <dbReference type="ChEBI" id="CHEBI:15377"/>
        <dbReference type="ChEBI" id="CHEBI:15378"/>
        <dbReference type="ChEBI" id="CHEBI:43474"/>
        <dbReference type="ChEBI" id="CHEBI:167616"/>
        <dbReference type="ChEBI" id="CHEBI:167618"/>
        <dbReference type="EC" id="3.6.1.74"/>
    </reaction>
    <physiologicalReaction direction="left-to-right" evidence="8">
        <dbReference type="Rhea" id="RHEA:67005"/>
    </physiologicalReaction>
</comment>
<evidence type="ECO:0000256" key="9">
    <source>
        <dbReference type="SAM" id="MobiDB-lite"/>
    </source>
</evidence>
<dbReference type="EMBL" id="JAOPGA020000844">
    <property type="protein sequence ID" value="KAL0482390.1"/>
    <property type="molecule type" value="Genomic_DNA"/>
</dbReference>
<comment type="cofactor">
    <cofactor evidence="1">
        <name>Mg(2+)</name>
        <dbReference type="ChEBI" id="CHEBI:18420"/>
    </cofactor>
</comment>
<evidence type="ECO:0000256" key="5">
    <source>
        <dbReference type="ARBA" id="ARBA00022801"/>
    </source>
</evidence>
<dbReference type="GO" id="GO:0140818">
    <property type="term" value="F:mRNA 5'-triphosphate monophosphatase activity"/>
    <property type="evidence" value="ECO:0007669"/>
    <property type="project" value="UniProtKB-EC"/>
</dbReference>
<evidence type="ECO:0000313" key="11">
    <source>
        <dbReference type="EMBL" id="KAL0482390.1"/>
    </source>
</evidence>
<evidence type="ECO:0000256" key="8">
    <source>
        <dbReference type="ARBA" id="ARBA00047740"/>
    </source>
</evidence>
<keyword evidence="5" id="KW-0378">Hydrolase</keyword>
<feature type="region of interest" description="Disordered" evidence="9">
    <location>
        <begin position="283"/>
        <end position="309"/>
    </location>
</feature>
<dbReference type="PANTHER" id="PTHR28118:SF1">
    <property type="entry name" value="POLYNUCLEOTIDE 5'-TRIPHOSPHATASE CTL1-RELATED"/>
    <property type="match status" value="1"/>
</dbReference>
<evidence type="ECO:0000256" key="7">
    <source>
        <dbReference type="ARBA" id="ARBA00035028"/>
    </source>
</evidence>
<organism evidence="11 12">
    <name type="scientific">Acrasis kona</name>
    <dbReference type="NCBI Taxonomy" id="1008807"/>
    <lineage>
        <taxon>Eukaryota</taxon>
        <taxon>Discoba</taxon>
        <taxon>Heterolobosea</taxon>
        <taxon>Tetramitia</taxon>
        <taxon>Eutetramitia</taxon>
        <taxon>Acrasidae</taxon>
        <taxon>Acrasis</taxon>
    </lineage>
</organism>
<dbReference type="GO" id="GO:0006397">
    <property type="term" value="P:mRNA processing"/>
    <property type="evidence" value="ECO:0007669"/>
    <property type="project" value="UniProtKB-KW"/>
</dbReference>
<dbReference type="Gene3D" id="3.20.100.10">
    <property type="entry name" value="mRNA triphosphatase Cet1-like"/>
    <property type="match status" value="1"/>
</dbReference>
<evidence type="ECO:0000256" key="2">
    <source>
        <dbReference type="ARBA" id="ARBA00004123"/>
    </source>
</evidence>
<dbReference type="Proteomes" id="UP001431209">
    <property type="component" value="Unassembled WGS sequence"/>
</dbReference>
<dbReference type="InterPro" id="IPR033469">
    <property type="entry name" value="CYTH-like_dom_sf"/>
</dbReference>
<dbReference type="GO" id="GO:0004651">
    <property type="term" value="F:polynucleotide 5'-phosphatase activity"/>
    <property type="evidence" value="ECO:0007669"/>
    <property type="project" value="InterPro"/>
</dbReference>
<comment type="caution">
    <text evidence="11">The sequence shown here is derived from an EMBL/GenBank/DDBJ whole genome shotgun (WGS) entry which is preliminary data.</text>
</comment>
<evidence type="ECO:0000256" key="3">
    <source>
        <dbReference type="ARBA" id="ARBA00006345"/>
    </source>
</evidence>
<accession>A0AAW2YYX2</accession>
<keyword evidence="12" id="KW-1185">Reference proteome</keyword>
<proteinExistence type="inferred from homology"/>
<dbReference type="SUPFAM" id="SSF55154">
    <property type="entry name" value="CYTH-like phosphatases"/>
    <property type="match status" value="1"/>
</dbReference>
<protein>
    <recommendedName>
        <fullName evidence="7">mRNA 5'-phosphatase</fullName>
        <ecNumber evidence="7">3.6.1.74</ecNumber>
    </recommendedName>
</protein>
<evidence type="ECO:0000256" key="6">
    <source>
        <dbReference type="ARBA" id="ARBA00023242"/>
    </source>
</evidence>
<keyword evidence="4" id="KW-0507">mRNA processing</keyword>
<name>A0AAW2YYX2_9EUKA</name>
<evidence type="ECO:0000313" key="12">
    <source>
        <dbReference type="Proteomes" id="UP001431209"/>
    </source>
</evidence>
<sequence>MVGVKDGLNPFKNITEALFGTKTMDESTRLLGDMLFTNLTKDNVEIQGKIGKVVDRSTQIPLSDLMSTVQTRSESALVHRHPNSEFVSSLSKQTFQHLNSILNKRYKDLQDAKANKDYKGPTMEYHRVLEVDRFYKDKNSSDWIRVSIDPDTEMKKRAIRKTRLQNLDYFCPHRCWDFRITVSEELELPLPSDKEVPICERRKDKLSYTFDMWRIDITVVKKSNMDASGVPIGEYTETYEVEMICESGVLLDHRKKCLEGQQNDLLFYTKTLLKNMRTLNKSCEEPKPQQQLPRPINNEEHASKKQRIQ</sequence>
<dbReference type="AlphaFoldDB" id="A0AAW2YYX2"/>
<evidence type="ECO:0000256" key="1">
    <source>
        <dbReference type="ARBA" id="ARBA00001946"/>
    </source>
</evidence>
<dbReference type="InterPro" id="IPR040343">
    <property type="entry name" value="Cet1/Ctl1"/>
</dbReference>